<keyword evidence="1" id="KW-0812">Transmembrane</keyword>
<accession>A0A067TG00</accession>
<feature type="transmembrane region" description="Helical" evidence="1">
    <location>
        <begin position="30"/>
        <end position="50"/>
    </location>
</feature>
<evidence type="ECO:0000313" key="3">
    <source>
        <dbReference type="Proteomes" id="UP000027222"/>
    </source>
</evidence>
<protein>
    <submittedName>
        <fullName evidence="2">Uncharacterized protein</fullName>
    </submittedName>
</protein>
<name>A0A067TG00_GALM3</name>
<keyword evidence="1" id="KW-1133">Transmembrane helix</keyword>
<reference evidence="3" key="1">
    <citation type="journal article" date="2014" name="Proc. Natl. Acad. Sci. U.S.A.">
        <title>Extensive sampling of basidiomycete genomes demonstrates inadequacy of the white-rot/brown-rot paradigm for wood decay fungi.</title>
        <authorList>
            <person name="Riley R."/>
            <person name="Salamov A.A."/>
            <person name="Brown D.W."/>
            <person name="Nagy L.G."/>
            <person name="Floudas D."/>
            <person name="Held B.W."/>
            <person name="Levasseur A."/>
            <person name="Lombard V."/>
            <person name="Morin E."/>
            <person name="Otillar R."/>
            <person name="Lindquist E.A."/>
            <person name="Sun H."/>
            <person name="LaButti K.M."/>
            <person name="Schmutz J."/>
            <person name="Jabbour D."/>
            <person name="Luo H."/>
            <person name="Baker S.E."/>
            <person name="Pisabarro A.G."/>
            <person name="Walton J.D."/>
            <person name="Blanchette R.A."/>
            <person name="Henrissat B."/>
            <person name="Martin F."/>
            <person name="Cullen D."/>
            <person name="Hibbett D.S."/>
            <person name="Grigoriev I.V."/>
        </authorList>
    </citation>
    <scope>NUCLEOTIDE SEQUENCE [LARGE SCALE GENOMIC DNA]</scope>
    <source>
        <strain evidence="3">CBS 339.88</strain>
    </source>
</reference>
<proteinExistence type="predicted"/>
<keyword evidence="1" id="KW-0472">Membrane</keyword>
<organism evidence="2 3">
    <name type="scientific">Galerina marginata (strain CBS 339.88)</name>
    <dbReference type="NCBI Taxonomy" id="685588"/>
    <lineage>
        <taxon>Eukaryota</taxon>
        <taxon>Fungi</taxon>
        <taxon>Dikarya</taxon>
        <taxon>Basidiomycota</taxon>
        <taxon>Agaricomycotina</taxon>
        <taxon>Agaricomycetes</taxon>
        <taxon>Agaricomycetidae</taxon>
        <taxon>Agaricales</taxon>
        <taxon>Agaricineae</taxon>
        <taxon>Strophariaceae</taxon>
        <taxon>Galerina</taxon>
    </lineage>
</organism>
<evidence type="ECO:0000256" key="1">
    <source>
        <dbReference type="SAM" id="Phobius"/>
    </source>
</evidence>
<keyword evidence="3" id="KW-1185">Reference proteome</keyword>
<dbReference type="AlphaFoldDB" id="A0A067TG00"/>
<dbReference type="EMBL" id="KL142370">
    <property type="protein sequence ID" value="KDR82066.1"/>
    <property type="molecule type" value="Genomic_DNA"/>
</dbReference>
<gene>
    <name evidence="2" type="ORF">GALMADRAFT_276674</name>
</gene>
<sequence>MLERKYDEVTQLSEVLWVVRMDSGDRVKSLTSLALFAFPLVCGLLAHHAACIELVNAVPYLRIDQTQPVERFPRVLLQKRLKATYLDLKDLPTRTATNSPRAIFSSHCTGQSRIYKTINSRCPYEHRDYAHVEWPSRWLPSEYGFFAIPFKHGEAQLSLCGDEVLPQSPPAKVPARVPFGVLEAESSMGSIRRARQRRPSPMALKVYSCKGGDHTLVDPRP</sequence>
<dbReference type="Proteomes" id="UP000027222">
    <property type="component" value="Unassembled WGS sequence"/>
</dbReference>
<dbReference type="HOGENOM" id="CLU_1250753_0_0_1"/>
<evidence type="ECO:0000313" key="2">
    <source>
        <dbReference type="EMBL" id="KDR82066.1"/>
    </source>
</evidence>